<protein>
    <recommendedName>
        <fullName evidence="5">UsfY protein</fullName>
    </recommendedName>
</protein>
<keyword evidence="2" id="KW-0472">Membrane</keyword>
<dbReference type="AlphaFoldDB" id="I7FHA6"/>
<feature type="compositionally biased region" description="Basic and acidic residues" evidence="1">
    <location>
        <begin position="47"/>
        <end position="64"/>
    </location>
</feature>
<keyword evidence="2" id="KW-0812">Transmembrane</keyword>
<feature type="region of interest" description="Disordered" evidence="1">
    <location>
        <begin position="40"/>
        <end position="64"/>
    </location>
</feature>
<dbReference type="KEGG" id="msg:MSMEI_1746"/>
<proteinExistence type="predicted"/>
<evidence type="ECO:0000313" key="3">
    <source>
        <dbReference type="EMBL" id="AFP38218.1"/>
    </source>
</evidence>
<dbReference type="Proteomes" id="UP000006158">
    <property type="component" value="Chromosome"/>
</dbReference>
<reference evidence="3 4" key="1">
    <citation type="journal article" date="2007" name="Genome Biol.">
        <title>Interrupted coding sequences in Mycobacterium smegmatis: authentic mutations or sequencing errors?</title>
        <authorList>
            <person name="Deshayes C."/>
            <person name="Perrodou E."/>
            <person name="Gallien S."/>
            <person name="Euphrasie D."/>
            <person name="Schaeffer C."/>
            <person name="Van-Dorsselaer A."/>
            <person name="Poch O."/>
            <person name="Lecompte O."/>
            <person name="Reyrat J.M."/>
        </authorList>
    </citation>
    <scope>NUCLEOTIDE SEQUENCE [LARGE SCALE GENOMIC DNA]</scope>
    <source>
        <strain evidence="4">ATCC 700084 / mc(2)155</strain>
    </source>
</reference>
<dbReference type="NCBIfam" id="NF041247">
    <property type="entry name" value="UsfY"/>
    <property type="match status" value="1"/>
</dbReference>
<dbReference type="InterPro" id="IPR049606">
    <property type="entry name" value="UsfY-like"/>
</dbReference>
<evidence type="ECO:0000256" key="1">
    <source>
        <dbReference type="SAM" id="MobiDB-lite"/>
    </source>
</evidence>
<reference evidence="3 4" key="2">
    <citation type="journal article" date="2009" name="Genome Res.">
        <title>Ortho-proteogenomics: multiple proteomes investigation through orthology and a new MS-based protocol.</title>
        <authorList>
            <person name="Gallien S."/>
            <person name="Perrodou E."/>
            <person name="Carapito C."/>
            <person name="Deshayes C."/>
            <person name="Reyrat J.M."/>
            <person name="Van Dorsselaer A."/>
            <person name="Poch O."/>
            <person name="Schaeffer C."/>
            <person name="Lecompte O."/>
        </authorList>
    </citation>
    <scope>NUCLEOTIDE SEQUENCE [LARGE SCALE GENOMIC DNA]</scope>
    <source>
        <strain evidence="4">ATCC 700084 / mc(2)155</strain>
    </source>
</reference>
<evidence type="ECO:0008006" key="5">
    <source>
        <dbReference type="Google" id="ProtNLM"/>
    </source>
</evidence>
<sequence>MIISAGPFPVVLRLIAVRPLMRTNRSNVGISPECQGGAMAEGAAMKGPKDPVDHARTTRPHAGESMKDNMIMPALIVIGLALVTFVGSLAAFATKHHDVGLTLVSLAAAGFVVGALWLALEHLRVRRIEERWYAEHPGVMRQGPSS</sequence>
<evidence type="ECO:0000256" key="2">
    <source>
        <dbReference type="SAM" id="Phobius"/>
    </source>
</evidence>
<organism evidence="3 4">
    <name type="scientific">Mycolicibacterium smegmatis (strain ATCC 700084 / mc(2)155)</name>
    <name type="common">Mycobacterium smegmatis</name>
    <dbReference type="NCBI Taxonomy" id="246196"/>
    <lineage>
        <taxon>Bacteria</taxon>
        <taxon>Bacillati</taxon>
        <taxon>Actinomycetota</taxon>
        <taxon>Actinomycetes</taxon>
        <taxon>Mycobacteriales</taxon>
        <taxon>Mycobacteriaceae</taxon>
        <taxon>Mycolicibacterium</taxon>
    </lineage>
</organism>
<name>I7FHA6_MYCS2</name>
<evidence type="ECO:0000313" key="4">
    <source>
        <dbReference type="Proteomes" id="UP000006158"/>
    </source>
</evidence>
<feature type="transmembrane region" description="Helical" evidence="2">
    <location>
        <begin position="74"/>
        <end position="93"/>
    </location>
</feature>
<dbReference type="EMBL" id="CP001663">
    <property type="protein sequence ID" value="AFP38218.1"/>
    <property type="molecule type" value="Genomic_DNA"/>
</dbReference>
<dbReference type="PATRIC" id="fig|246196.56.peg.1798"/>
<accession>I7FHA6</accession>
<gene>
    <name evidence="3" type="ordered locus">MSMEI_1746</name>
</gene>
<feature type="transmembrane region" description="Helical" evidence="2">
    <location>
        <begin position="99"/>
        <end position="120"/>
    </location>
</feature>
<keyword evidence="2" id="KW-1133">Transmembrane helix</keyword>